<evidence type="ECO:0000256" key="9">
    <source>
        <dbReference type="ARBA" id="ARBA00029821"/>
    </source>
</evidence>
<feature type="compositionally biased region" description="Basic residues" evidence="12">
    <location>
        <begin position="372"/>
        <end position="385"/>
    </location>
</feature>
<keyword evidence="5 11" id="KW-0808">Transferase</keyword>
<dbReference type="AlphaFoldDB" id="A0A4U8UHG0"/>
<comment type="caution">
    <text evidence="14">The sequence shown here is derived from an EMBL/GenBank/DDBJ whole genome shotgun (WGS) entry which is preliminary data.</text>
</comment>
<keyword evidence="6 11" id="KW-0949">S-adenosyl-L-methionine</keyword>
<dbReference type="PROSITE" id="PS51569">
    <property type="entry name" value="DOT1"/>
    <property type="match status" value="1"/>
</dbReference>
<evidence type="ECO:0000256" key="12">
    <source>
        <dbReference type="SAM" id="MobiDB-lite"/>
    </source>
</evidence>
<dbReference type="EC" id="2.1.1.360" evidence="2 11"/>
<evidence type="ECO:0000256" key="6">
    <source>
        <dbReference type="ARBA" id="ARBA00022691"/>
    </source>
</evidence>
<feature type="domain" description="DOT1" evidence="13">
    <location>
        <begin position="21"/>
        <end position="331"/>
    </location>
</feature>
<dbReference type="GO" id="GO:0035097">
    <property type="term" value="C:histone methyltransferase complex"/>
    <property type="evidence" value="ECO:0007669"/>
    <property type="project" value="UniProtKB-ARBA"/>
</dbReference>
<evidence type="ECO:0000256" key="5">
    <source>
        <dbReference type="ARBA" id="ARBA00022679"/>
    </source>
</evidence>
<dbReference type="InterPro" id="IPR030445">
    <property type="entry name" value="H3-K79_meTrfase"/>
</dbReference>
<dbReference type="PANTHER" id="PTHR21451">
    <property type="entry name" value="HISTONE H3 METHYLTRANSFERASE"/>
    <property type="match status" value="1"/>
</dbReference>
<feature type="compositionally biased region" description="Low complexity" evidence="12">
    <location>
        <begin position="440"/>
        <end position="450"/>
    </location>
</feature>
<evidence type="ECO:0000259" key="13">
    <source>
        <dbReference type="PROSITE" id="PS51569"/>
    </source>
</evidence>
<evidence type="ECO:0000313" key="15">
    <source>
        <dbReference type="Proteomes" id="UP000298663"/>
    </source>
</evidence>
<evidence type="ECO:0000256" key="4">
    <source>
        <dbReference type="ARBA" id="ARBA00022603"/>
    </source>
</evidence>
<keyword evidence="7 11" id="KW-0156">Chromatin regulator</keyword>
<accession>A0A4U8UHG0</accession>
<keyword evidence="4 11" id="KW-0489">Methyltransferase</keyword>
<protein>
    <recommendedName>
        <fullName evidence="3 11">Histone-lysine N-methyltransferase, H3 lysine-79 specific</fullName>
        <ecNumber evidence="2 11">2.1.1.360</ecNumber>
    </recommendedName>
    <alternativeName>
        <fullName evidence="9 11">Histone H3-K79 methyltransferase</fullName>
    </alternativeName>
</protein>
<keyword evidence="15" id="KW-1185">Reference proteome</keyword>
<reference evidence="14 15" key="1">
    <citation type="journal article" date="2015" name="Genome Biol.">
        <title>Comparative genomics of Steinernema reveals deeply conserved gene regulatory networks.</title>
        <authorList>
            <person name="Dillman A.R."/>
            <person name="Macchietto M."/>
            <person name="Porter C.F."/>
            <person name="Rogers A."/>
            <person name="Williams B."/>
            <person name="Antoshechkin I."/>
            <person name="Lee M.M."/>
            <person name="Goodwin Z."/>
            <person name="Lu X."/>
            <person name="Lewis E.E."/>
            <person name="Goodrich-Blair H."/>
            <person name="Stock S.P."/>
            <person name="Adams B.J."/>
            <person name="Sternberg P.W."/>
            <person name="Mortazavi A."/>
        </authorList>
    </citation>
    <scope>NUCLEOTIDE SEQUENCE [LARGE SCALE GENOMIC DNA]</scope>
    <source>
        <strain evidence="14 15">ALL</strain>
    </source>
</reference>
<evidence type="ECO:0000256" key="7">
    <source>
        <dbReference type="ARBA" id="ARBA00022853"/>
    </source>
</evidence>
<keyword evidence="8 11" id="KW-0539">Nucleus</keyword>
<name>A0A4U8UHG0_STECR</name>
<dbReference type="EMBL" id="AZBU02000001">
    <property type="protein sequence ID" value="TMS32372.1"/>
    <property type="molecule type" value="Genomic_DNA"/>
</dbReference>
<dbReference type="Gene3D" id="3.40.50.150">
    <property type="entry name" value="Vaccinia Virus protein VP39"/>
    <property type="match status" value="1"/>
</dbReference>
<dbReference type="SUPFAM" id="SSF53335">
    <property type="entry name" value="S-adenosyl-L-methionine-dependent methyltransferases"/>
    <property type="match status" value="1"/>
</dbReference>
<reference evidence="14 15" key="2">
    <citation type="journal article" date="2019" name="G3 (Bethesda)">
        <title>Hybrid Assembly of the Genome of the Entomopathogenic Nematode Steinernema carpocapsae Identifies the X-Chromosome.</title>
        <authorList>
            <person name="Serra L."/>
            <person name="Macchietto M."/>
            <person name="Macias-Munoz A."/>
            <person name="McGill C.J."/>
            <person name="Rodriguez I.M."/>
            <person name="Rodriguez B."/>
            <person name="Murad R."/>
            <person name="Mortazavi A."/>
        </authorList>
    </citation>
    <scope>NUCLEOTIDE SEQUENCE [LARGE SCALE GENOMIC DNA]</scope>
    <source>
        <strain evidence="14 15">ALL</strain>
    </source>
</reference>
<dbReference type="GO" id="GO:0006281">
    <property type="term" value="P:DNA repair"/>
    <property type="evidence" value="ECO:0007669"/>
    <property type="project" value="TreeGrafter"/>
</dbReference>
<comment type="subcellular location">
    <subcellularLocation>
        <location evidence="1 11">Nucleus</location>
    </subcellularLocation>
</comment>
<evidence type="ECO:0000256" key="10">
    <source>
        <dbReference type="ARBA" id="ARBA00047770"/>
    </source>
</evidence>
<dbReference type="GO" id="GO:0000077">
    <property type="term" value="P:DNA damage checkpoint signaling"/>
    <property type="evidence" value="ECO:0007669"/>
    <property type="project" value="TreeGrafter"/>
</dbReference>
<comment type="function">
    <text evidence="11">Histone methyltransferase that specifically trimethylates histone H3 to form H3K79me3. This methylation is required for telomere silencing and for the pachytene checkpoint during the meiotic cell cycle by allowing the recruitment of RAD9 to double strand breaks. Nucleosomes are preferred as substrate compared to free histone.</text>
</comment>
<comment type="miscellaneous">
    <text evidence="11">In contrast to other lysine histone methyltransferases, it does not contain a SET domain, suggesting the existence of another mechanism for methylation of lysine residues of histones.</text>
</comment>
<comment type="similarity">
    <text evidence="11">Belongs to the class I-like SAM-binding methyltransferase superfamily. DOT1 family.</text>
</comment>
<evidence type="ECO:0000256" key="8">
    <source>
        <dbReference type="ARBA" id="ARBA00023242"/>
    </source>
</evidence>
<dbReference type="Gene3D" id="1.10.260.60">
    <property type="match status" value="1"/>
</dbReference>
<evidence type="ECO:0000256" key="3">
    <source>
        <dbReference type="ARBA" id="ARBA00020987"/>
    </source>
</evidence>
<dbReference type="InterPro" id="IPR029063">
    <property type="entry name" value="SAM-dependent_MTases_sf"/>
</dbReference>
<organism evidence="14 15">
    <name type="scientific">Steinernema carpocapsae</name>
    <name type="common">Entomopathogenic nematode</name>
    <dbReference type="NCBI Taxonomy" id="34508"/>
    <lineage>
        <taxon>Eukaryota</taxon>
        <taxon>Metazoa</taxon>
        <taxon>Ecdysozoa</taxon>
        <taxon>Nematoda</taxon>
        <taxon>Chromadorea</taxon>
        <taxon>Rhabditida</taxon>
        <taxon>Tylenchina</taxon>
        <taxon>Panagrolaimomorpha</taxon>
        <taxon>Strongyloidoidea</taxon>
        <taxon>Steinernematidae</taxon>
        <taxon>Steinernema</taxon>
    </lineage>
</organism>
<proteinExistence type="inferred from homology"/>
<dbReference type="Pfam" id="PF08123">
    <property type="entry name" value="DOT1"/>
    <property type="match status" value="1"/>
</dbReference>
<dbReference type="PANTHER" id="PTHR21451:SF0">
    <property type="entry name" value="HISTONE-LYSINE N-METHYLTRANSFERASE, H3 LYSINE-79 SPECIFIC"/>
    <property type="match status" value="1"/>
</dbReference>
<dbReference type="GO" id="GO:0032259">
    <property type="term" value="P:methylation"/>
    <property type="evidence" value="ECO:0007669"/>
    <property type="project" value="UniProtKB-KW"/>
</dbReference>
<dbReference type="FunFam" id="3.40.50.150:FF:000033">
    <property type="entry name" value="Histone-lysine N-methyltransferase, H3 lysine-79 specific"/>
    <property type="match status" value="1"/>
</dbReference>
<feature type="compositionally biased region" description="Low complexity" evidence="12">
    <location>
        <begin position="333"/>
        <end position="352"/>
    </location>
</feature>
<sequence>MSLKEDNRHEFKLISPASKDPLIFMVTPENQIRVGSEIVEVIKIACTIFTELSAVLDRSQPLQTVDVSNFDELQKLIATFNKASKTIAKLWKGATKPMPGINEGGVFERIWYRVYSRAVKNPQALNTFSSETYGETSFHRMQTILEQLQPTKNDVLVDLGSGIGQLVIHAAAVTPMKRCVGIEIADLPNEYAKKVQEEFRLLMSWLGQKANAFDLEQGDFLDKKFRQLIVEEATILIINNVAFRPELDDRIQRELLMDLEDGIRIVTTKAYGKVGRSSIISERSMKNIASILDVEQLDSCEDSASWTSKPVPYYLHTVNSSRIEQFYEKLKSSKSPNASCSSRPWSSPSKESTLTKNSDPSDEAWMPPTPSKTRRKAKKKAKKQKCTSSSSSRELPTIETKFKFYRPLSPVKEATPVPQEPSEQPPPQEPSEPQQPPLQEPSEPQQEPKNRPSRSSRPSKNRPSRSSRPLVAH</sequence>
<evidence type="ECO:0000313" key="14">
    <source>
        <dbReference type="EMBL" id="TMS32372.1"/>
    </source>
</evidence>
<feature type="compositionally biased region" description="Pro residues" evidence="12">
    <location>
        <begin position="423"/>
        <end position="439"/>
    </location>
</feature>
<evidence type="ECO:0000256" key="11">
    <source>
        <dbReference type="RuleBase" id="RU271113"/>
    </source>
</evidence>
<gene>
    <name evidence="14" type="ORF">L596_000220</name>
</gene>
<comment type="catalytic activity">
    <reaction evidence="10 11">
        <text>L-lysyl(79)-[histone H3] + 3 S-adenosyl-L-methionine = N(6),N(6),N(6)-trimethyl-L-lysyl(79)-[histone H3] + 3 S-adenosyl-L-homocysteine + 3 H(+)</text>
        <dbReference type="Rhea" id="RHEA:60328"/>
        <dbReference type="Rhea" id="RHEA-COMP:15549"/>
        <dbReference type="Rhea" id="RHEA-COMP:15552"/>
        <dbReference type="ChEBI" id="CHEBI:15378"/>
        <dbReference type="ChEBI" id="CHEBI:29969"/>
        <dbReference type="ChEBI" id="CHEBI:57856"/>
        <dbReference type="ChEBI" id="CHEBI:59789"/>
        <dbReference type="ChEBI" id="CHEBI:61961"/>
        <dbReference type="EC" id="2.1.1.360"/>
    </reaction>
</comment>
<dbReference type="Proteomes" id="UP000298663">
    <property type="component" value="Unassembled WGS sequence"/>
</dbReference>
<feature type="region of interest" description="Disordered" evidence="12">
    <location>
        <begin position="333"/>
        <end position="473"/>
    </location>
</feature>
<dbReference type="InterPro" id="IPR025789">
    <property type="entry name" value="DOT1_dom"/>
</dbReference>
<feature type="compositionally biased region" description="Basic residues" evidence="12">
    <location>
        <begin position="451"/>
        <end position="465"/>
    </location>
</feature>
<evidence type="ECO:0000256" key="1">
    <source>
        <dbReference type="ARBA" id="ARBA00004123"/>
    </source>
</evidence>
<dbReference type="OrthoDB" id="443402at2759"/>
<dbReference type="GO" id="GO:0140956">
    <property type="term" value="F:histone H3K79 trimethyltransferase activity"/>
    <property type="evidence" value="ECO:0007669"/>
    <property type="project" value="UniProtKB-EC"/>
</dbReference>
<evidence type="ECO:0000256" key="2">
    <source>
        <dbReference type="ARBA" id="ARBA00012190"/>
    </source>
</evidence>